<dbReference type="OrthoDB" id="9776369at2"/>
<evidence type="ECO:0000259" key="1">
    <source>
        <dbReference type="Pfam" id="PF06792"/>
    </source>
</evidence>
<dbReference type="InterPro" id="IPR044122">
    <property type="entry name" value="UPF0261_N"/>
</dbReference>
<evidence type="ECO:0000259" key="2">
    <source>
        <dbReference type="Pfam" id="PF23189"/>
    </source>
</evidence>
<keyword evidence="4" id="KW-1185">Reference proteome</keyword>
<gene>
    <name evidence="3" type="ORF">FPZ49_21725</name>
</gene>
<comment type="caution">
    <text evidence="3">The sequence shown here is derived from an EMBL/GenBank/DDBJ whole genome shotgun (WGS) entry which is preliminary data.</text>
</comment>
<dbReference type="PANTHER" id="PTHR31862">
    <property type="entry name" value="UPF0261 DOMAIN PROTEIN (AFU_ORTHOLOGUE AFUA_1G10120)"/>
    <property type="match status" value="1"/>
</dbReference>
<dbReference type="RefSeq" id="WP_144850839.1">
    <property type="nucleotide sequence ID" value="NZ_VNJI01000030.1"/>
</dbReference>
<organism evidence="3 4">
    <name type="scientific">Paenibacillus cremeus</name>
    <dbReference type="NCBI Taxonomy" id="2163881"/>
    <lineage>
        <taxon>Bacteria</taxon>
        <taxon>Bacillati</taxon>
        <taxon>Bacillota</taxon>
        <taxon>Bacilli</taxon>
        <taxon>Bacillales</taxon>
        <taxon>Paenibacillaceae</taxon>
        <taxon>Paenibacillus</taxon>
    </lineage>
</organism>
<dbReference type="AlphaFoldDB" id="A0A559K709"/>
<feature type="domain" description="UPF0261" evidence="1">
    <location>
        <begin position="4"/>
        <end position="178"/>
    </location>
</feature>
<dbReference type="Pfam" id="PF23189">
    <property type="entry name" value="UPF0261_C"/>
    <property type="match status" value="1"/>
</dbReference>
<dbReference type="PIRSF" id="PIRSF033271">
    <property type="entry name" value="UCP033271"/>
    <property type="match status" value="1"/>
</dbReference>
<reference evidence="3 4" key="1">
    <citation type="submission" date="2019-07" db="EMBL/GenBank/DDBJ databases">
        <authorList>
            <person name="Kim J."/>
        </authorList>
    </citation>
    <scope>NUCLEOTIDE SEQUENCE [LARGE SCALE GENOMIC DNA]</scope>
    <source>
        <strain evidence="3 4">JC52</strain>
    </source>
</reference>
<dbReference type="Gene3D" id="3.40.50.12020">
    <property type="entry name" value="Uncharacterised protein family UPF0261, NN domain"/>
    <property type="match status" value="1"/>
</dbReference>
<dbReference type="Pfam" id="PF06792">
    <property type="entry name" value="UPF0261"/>
    <property type="match status" value="1"/>
</dbReference>
<proteinExistence type="predicted"/>
<dbReference type="InterPro" id="IPR008322">
    <property type="entry name" value="UPF0261"/>
</dbReference>
<sequence>MAKKAVLIGALDTKGEEFLFVKTRLESCGVETFVIDTGVLGDPRFAPDISSVEVAKAGGMALAELRSLNDRGTAVAVMTRGAAQIMTAIQEQGIVGGVFGMGGTAGTTVAASALQALPIGVPKILVSTVASGNTRPYVGVKDIMMMYSVVDIAGINRLSRTILSNAAYALAGMIQQRESEQEATEDKVTLGITMFGVTTPCATRVRETLEAKGYDLLVFHATGTGGLAMEELIRAGYIKGVADITTTELADELVGGIFSAGPTRLEAAGQARIPQVVSVGALDMVNFGPPETVPEQFKGRTFYQHNPTTTLMRTTVEENRELGRILARKLNESAAPTVVIFPKGGVSLLDMTSKAFEGTQERQALYEGIKHNLRADITLLVMEQDINDAAVADTIAQHLLNMLEKETR</sequence>
<evidence type="ECO:0000313" key="3">
    <source>
        <dbReference type="EMBL" id="TVY07925.1"/>
    </source>
</evidence>
<feature type="domain" description="UPF0261" evidence="2">
    <location>
        <begin position="187"/>
        <end position="402"/>
    </location>
</feature>
<dbReference type="Proteomes" id="UP000317036">
    <property type="component" value="Unassembled WGS sequence"/>
</dbReference>
<dbReference type="EMBL" id="VNJI01000030">
    <property type="protein sequence ID" value="TVY07925.1"/>
    <property type="molecule type" value="Genomic_DNA"/>
</dbReference>
<accession>A0A559K709</accession>
<dbReference type="PANTHER" id="PTHR31862:SF1">
    <property type="entry name" value="UPF0261 DOMAIN PROTEIN (AFU_ORTHOLOGUE AFUA_1G10120)"/>
    <property type="match status" value="1"/>
</dbReference>
<protein>
    <submittedName>
        <fullName evidence="3">UPF0261 family protein</fullName>
    </submittedName>
</protein>
<dbReference type="NCBIfam" id="NF002674">
    <property type="entry name" value="PRK02399.1-2"/>
    <property type="match status" value="1"/>
</dbReference>
<evidence type="ECO:0000313" key="4">
    <source>
        <dbReference type="Proteomes" id="UP000317036"/>
    </source>
</evidence>
<name>A0A559K709_9BACL</name>
<dbReference type="InterPro" id="IPR056778">
    <property type="entry name" value="UPF0261_C"/>
</dbReference>
<dbReference type="Gene3D" id="3.40.50.12030">
    <property type="entry name" value="Uncharacterised protein family UPF0261, NC domain"/>
    <property type="match status" value="1"/>
</dbReference>
<dbReference type="InterPro" id="IPR051353">
    <property type="entry name" value="Tobamovirus_resist_UPF0261"/>
</dbReference>
<dbReference type="CDD" id="cd15488">
    <property type="entry name" value="Tm-1-like"/>
    <property type="match status" value="1"/>
</dbReference>